<name>A0AAE1E2Y1_9GAST</name>
<sequence>MSRSLYAKENGYDIFGEDDDSSDNGQSSSEDEIDVILHGTPEQRRKLQHLHKKWLTKDKANGDLDISSSSSEDEFEKEMEAELNLQVEFLEKTRDNLAVQGNCANGQSSCDQIAETSVIKSKDKKSKPAEEFYDDIYFDSDEDEDDACQQNAGKKSKHRIISNDDLLYDPDMDDKDQKWVDKQRQKHGSKTGGKQGKKSNSDALLDCPACMTTLCIDCQRHEIHKHQYRAMFVMNCTVDTSETLECPEQPIKKKKGKKKSEQHAADTANTSTNKDLFHPVRCSECGTVVGVYDTDEVYHFFNVLASHT</sequence>
<accession>A0AAE1E2Y1</accession>
<feature type="region of interest" description="Disordered" evidence="1">
    <location>
        <begin position="1"/>
        <end position="44"/>
    </location>
</feature>
<dbReference type="GO" id="GO:0005634">
    <property type="term" value="C:nucleus"/>
    <property type="evidence" value="ECO:0007669"/>
    <property type="project" value="TreeGrafter"/>
</dbReference>
<comment type="caution">
    <text evidence="2">The sequence shown here is derived from an EMBL/GenBank/DDBJ whole genome shotgun (WGS) entry which is preliminary data.</text>
</comment>
<dbReference type="AlphaFoldDB" id="A0AAE1E2Y1"/>
<dbReference type="PANTHER" id="PTHR15967">
    <property type="entry name" value="E2F-ASSOCIATED PHOSPHOPROTEIN"/>
    <property type="match status" value="1"/>
</dbReference>
<feature type="region of interest" description="Disordered" evidence="1">
    <location>
        <begin position="249"/>
        <end position="270"/>
    </location>
</feature>
<protein>
    <recommendedName>
        <fullName evidence="4">E2F-associated phosphoprotein</fullName>
    </recommendedName>
</protein>
<keyword evidence="3" id="KW-1185">Reference proteome</keyword>
<reference evidence="2" key="1">
    <citation type="journal article" date="2023" name="G3 (Bethesda)">
        <title>A reference genome for the long-term kleptoplast-retaining sea slug Elysia crispata morphotype clarki.</title>
        <authorList>
            <person name="Eastman K.E."/>
            <person name="Pendleton A.L."/>
            <person name="Shaikh M.A."/>
            <person name="Suttiyut T."/>
            <person name="Ogas R."/>
            <person name="Tomko P."/>
            <person name="Gavelis G."/>
            <person name="Widhalm J.R."/>
            <person name="Wisecaver J.H."/>
        </authorList>
    </citation>
    <scope>NUCLEOTIDE SEQUENCE</scope>
    <source>
        <strain evidence="2">ECLA1</strain>
    </source>
</reference>
<evidence type="ECO:0008006" key="4">
    <source>
        <dbReference type="Google" id="ProtNLM"/>
    </source>
</evidence>
<dbReference type="Pfam" id="PF10238">
    <property type="entry name" value="Eapp_C"/>
    <property type="match status" value="1"/>
</dbReference>
<evidence type="ECO:0000256" key="1">
    <source>
        <dbReference type="SAM" id="MobiDB-lite"/>
    </source>
</evidence>
<proteinExistence type="predicted"/>
<organism evidence="2 3">
    <name type="scientific">Elysia crispata</name>
    <name type="common">lettuce slug</name>
    <dbReference type="NCBI Taxonomy" id="231223"/>
    <lineage>
        <taxon>Eukaryota</taxon>
        <taxon>Metazoa</taxon>
        <taxon>Spiralia</taxon>
        <taxon>Lophotrochozoa</taxon>
        <taxon>Mollusca</taxon>
        <taxon>Gastropoda</taxon>
        <taxon>Heterobranchia</taxon>
        <taxon>Euthyneura</taxon>
        <taxon>Panpulmonata</taxon>
        <taxon>Sacoglossa</taxon>
        <taxon>Placobranchoidea</taxon>
        <taxon>Plakobranchidae</taxon>
        <taxon>Elysia</taxon>
    </lineage>
</organism>
<dbReference type="Proteomes" id="UP001283361">
    <property type="component" value="Unassembled WGS sequence"/>
</dbReference>
<dbReference type="InterPro" id="IPR019370">
    <property type="entry name" value="E2F-assoc_phosphoprotein"/>
</dbReference>
<dbReference type="PANTHER" id="PTHR15967:SF0">
    <property type="entry name" value="E2F-ASSOCIATED PHOSPHOPROTEIN"/>
    <property type="match status" value="1"/>
</dbReference>
<feature type="region of interest" description="Disordered" evidence="1">
    <location>
        <begin position="165"/>
        <end position="200"/>
    </location>
</feature>
<evidence type="ECO:0000313" key="2">
    <source>
        <dbReference type="EMBL" id="KAK3792316.1"/>
    </source>
</evidence>
<gene>
    <name evidence="2" type="ORF">RRG08_007391</name>
</gene>
<dbReference type="EMBL" id="JAWDGP010001382">
    <property type="protein sequence ID" value="KAK3792316.1"/>
    <property type="molecule type" value="Genomic_DNA"/>
</dbReference>
<evidence type="ECO:0000313" key="3">
    <source>
        <dbReference type="Proteomes" id="UP001283361"/>
    </source>
</evidence>